<dbReference type="OrthoDB" id="3672618at2759"/>
<accession>M2UTE9</accession>
<organism evidence="1 2">
    <name type="scientific">Cochliobolus heterostrophus (strain C5 / ATCC 48332 / race O)</name>
    <name type="common">Southern corn leaf blight fungus</name>
    <name type="synonym">Bipolaris maydis</name>
    <dbReference type="NCBI Taxonomy" id="701091"/>
    <lineage>
        <taxon>Eukaryota</taxon>
        <taxon>Fungi</taxon>
        <taxon>Dikarya</taxon>
        <taxon>Ascomycota</taxon>
        <taxon>Pezizomycotina</taxon>
        <taxon>Dothideomycetes</taxon>
        <taxon>Pleosporomycetidae</taxon>
        <taxon>Pleosporales</taxon>
        <taxon>Pleosporineae</taxon>
        <taxon>Pleosporaceae</taxon>
        <taxon>Bipolaris</taxon>
    </lineage>
</organism>
<reference evidence="1 2" key="1">
    <citation type="journal article" date="2012" name="PLoS Pathog.">
        <title>Diverse lifestyles and strategies of plant pathogenesis encoded in the genomes of eighteen Dothideomycetes fungi.</title>
        <authorList>
            <person name="Ohm R.A."/>
            <person name="Feau N."/>
            <person name="Henrissat B."/>
            <person name="Schoch C.L."/>
            <person name="Horwitz B.A."/>
            <person name="Barry K.W."/>
            <person name="Condon B.J."/>
            <person name="Copeland A.C."/>
            <person name="Dhillon B."/>
            <person name="Glaser F."/>
            <person name="Hesse C.N."/>
            <person name="Kosti I."/>
            <person name="LaButti K."/>
            <person name="Lindquist E.A."/>
            <person name="Lucas S."/>
            <person name="Salamov A.A."/>
            <person name="Bradshaw R.E."/>
            <person name="Ciuffetti L."/>
            <person name="Hamelin R.C."/>
            <person name="Kema G.H.J."/>
            <person name="Lawrence C."/>
            <person name="Scott J.A."/>
            <person name="Spatafora J.W."/>
            <person name="Turgeon B.G."/>
            <person name="de Wit P.J.G.M."/>
            <person name="Zhong S."/>
            <person name="Goodwin S.B."/>
            <person name="Grigoriev I.V."/>
        </authorList>
    </citation>
    <scope>NUCLEOTIDE SEQUENCE [LARGE SCALE GENOMIC DNA]</scope>
    <source>
        <strain evidence="2">C5 / ATCC 48332 / race O</strain>
    </source>
</reference>
<dbReference type="HOGENOM" id="CLU_2527123_0_0_1"/>
<reference evidence="2" key="2">
    <citation type="journal article" date="2013" name="PLoS Genet.">
        <title>Comparative genome structure, secondary metabolite, and effector coding capacity across Cochliobolus pathogens.</title>
        <authorList>
            <person name="Condon B.J."/>
            <person name="Leng Y."/>
            <person name="Wu D."/>
            <person name="Bushley K.E."/>
            <person name="Ohm R.A."/>
            <person name="Otillar R."/>
            <person name="Martin J."/>
            <person name="Schackwitz W."/>
            <person name="Grimwood J."/>
            <person name="MohdZainudin N."/>
            <person name="Xue C."/>
            <person name="Wang R."/>
            <person name="Manning V.A."/>
            <person name="Dhillon B."/>
            <person name="Tu Z.J."/>
            <person name="Steffenson B.J."/>
            <person name="Salamov A."/>
            <person name="Sun H."/>
            <person name="Lowry S."/>
            <person name="LaButti K."/>
            <person name="Han J."/>
            <person name="Copeland A."/>
            <person name="Lindquist E."/>
            <person name="Barry K."/>
            <person name="Schmutz J."/>
            <person name="Baker S.E."/>
            <person name="Ciuffetti L.M."/>
            <person name="Grigoriev I.V."/>
            <person name="Zhong S."/>
            <person name="Turgeon B.G."/>
        </authorList>
    </citation>
    <scope>NUCLEOTIDE SEQUENCE [LARGE SCALE GENOMIC DNA]</scope>
    <source>
        <strain evidence="2">C5 / ATCC 48332 / race O</strain>
    </source>
</reference>
<keyword evidence="2" id="KW-1185">Reference proteome</keyword>
<evidence type="ECO:0000313" key="1">
    <source>
        <dbReference type="EMBL" id="EMD91153.1"/>
    </source>
</evidence>
<protein>
    <submittedName>
        <fullName evidence="1">Uncharacterized protein</fullName>
    </submittedName>
</protein>
<name>M2UTE9_COCH5</name>
<dbReference type="Proteomes" id="UP000016936">
    <property type="component" value="Unassembled WGS sequence"/>
</dbReference>
<evidence type="ECO:0000313" key="2">
    <source>
        <dbReference type="Proteomes" id="UP000016936"/>
    </source>
</evidence>
<dbReference type="EMBL" id="KB445577">
    <property type="protein sequence ID" value="EMD91153.1"/>
    <property type="molecule type" value="Genomic_DNA"/>
</dbReference>
<proteinExistence type="predicted"/>
<dbReference type="AlphaFoldDB" id="M2UTE9"/>
<sequence length="84" mass="9163">MLGHDQRVATISTHRIAFTAETPYCAWDANVAETLDHANFVAPSRVCIQCAPLALTTASSMRYHVDTGCHGGPLDWCIPASAWY</sequence>
<gene>
    <name evidence="1" type="ORF">COCHEDRAFT_1103454</name>
</gene>